<reference evidence="1" key="1">
    <citation type="submission" date="2020-05" db="EMBL/GenBank/DDBJ databases">
        <title>Large-scale comparative analyses of tick genomes elucidate their genetic diversity and vector capacities.</title>
        <authorList>
            <person name="Jia N."/>
            <person name="Wang J."/>
            <person name="Shi W."/>
            <person name="Du L."/>
            <person name="Sun Y."/>
            <person name="Zhan W."/>
            <person name="Jiang J."/>
            <person name="Wang Q."/>
            <person name="Zhang B."/>
            <person name="Ji P."/>
            <person name="Sakyi L.B."/>
            <person name="Cui X."/>
            <person name="Yuan T."/>
            <person name="Jiang B."/>
            <person name="Yang W."/>
            <person name="Lam T.T.-Y."/>
            <person name="Chang Q."/>
            <person name="Ding S."/>
            <person name="Wang X."/>
            <person name="Zhu J."/>
            <person name="Ruan X."/>
            <person name="Zhao L."/>
            <person name="Wei J."/>
            <person name="Que T."/>
            <person name="Du C."/>
            <person name="Cheng J."/>
            <person name="Dai P."/>
            <person name="Han X."/>
            <person name="Huang E."/>
            <person name="Gao Y."/>
            <person name="Liu J."/>
            <person name="Shao H."/>
            <person name="Ye R."/>
            <person name="Li L."/>
            <person name="Wei W."/>
            <person name="Wang X."/>
            <person name="Wang C."/>
            <person name="Yang T."/>
            <person name="Huo Q."/>
            <person name="Li W."/>
            <person name="Guo W."/>
            <person name="Chen H."/>
            <person name="Zhou L."/>
            <person name="Ni X."/>
            <person name="Tian J."/>
            <person name="Zhou Y."/>
            <person name="Sheng Y."/>
            <person name="Liu T."/>
            <person name="Pan Y."/>
            <person name="Xia L."/>
            <person name="Li J."/>
            <person name="Zhao F."/>
            <person name="Cao W."/>
        </authorList>
    </citation>
    <scope>NUCLEOTIDE SEQUENCE</scope>
    <source>
        <strain evidence="1">Hyas-2018</strain>
    </source>
</reference>
<sequence>MCVLAARSETAARFNPFTWYDVDLGTGVLIFLASHRLYWRRNKDESRLEFSLIGQYVVYCACVDHCAIAWSDTSKGDEAAQATGGEGKRSFMLNRSCRLKVSAGACKRPLLSTRLVGCVTHAAPSSLKKPVQTSMSGSQRKRTRVDNAVSQDGPATKRMRATLSHQLLQGSLETHSVHQPHSAMSLQLWPERDRCDYTIKITKEMAASGQAPRPIRVYADGIYDLFHQGHARQLMQAKSAFPDVYLIVGVNSDHLTHTMKGRTVMTDVERYEAVRHCRYVDEVLRDAPWVIDEAFLQKNKIDFVAHDEIPYCMGNEEDVYKFIKDKGMFLATQRTDGISTSDLVARIVKDYDVYVRRNLARGYSARDMNVSFLNEKKFLLQNKMDELKDKSKQLVENFEGKRHELIQKWEEKSREFIFNFLELFGREGRLETDQNGASLLDPGDNGFPPGASLHYMEICNLFRPPAKMRTRRPVSRDASPYRPSSPAYCPTPPRSLTPPMLPLMLELPADKLAKIASSGGGPPKAKSDMSISQHKVKEGAVRAGSKSSENTHASKSPESPVLARVVDQLQKDAASLKESSNVNHQNWEQKELMPHSPENAASPRGSASEAVLEKGAKCHLHSVSVEEAEAGSGSVTGAVPVDEEGAVTELDALKEEPGLPVERCGETSGRQSAPDPDSGGTGNQARSSSSVAGQHKDNN</sequence>
<keyword evidence="2" id="KW-1185">Reference proteome</keyword>
<evidence type="ECO:0000313" key="2">
    <source>
        <dbReference type="Proteomes" id="UP000821845"/>
    </source>
</evidence>
<proteinExistence type="predicted"/>
<gene>
    <name evidence="1" type="ORF">HPB50_013475</name>
</gene>
<comment type="caution">
    <text evidence="1">The sequence shown here is derived from an EMBL/GenBank/DDBJ whole genome shotgun (WGS) entry which is preliminary data.</text>
</comment>
<dbReference type="EMBL" id="CM023482">
    <property type="protein sequence ID" value="KAH6938837.1"/>
    <property type="molecule type" value="Genomic_DNA"/>
</dbReference>
<dbReference type="Proteomes" id="UP000821845">
    <property type="component" value="Chromosome 2"/>
</dbReference>
<evidence type="ECO:0000313" key="1">
    <source>
        <dbReference type="EMBL" id="KAH6938837.1"/>
    </source>
</evidence>
<name>A0ACB7SUE9_HYAAI</name>
<accession>A0ACB7SUE9</accession>
<protein>
    <submittedName>
        <fullName evidence="1">Uncharacterized protein</fullName>
    </submittedName>
</protein>
<organism evidence="1 2">
    <name type="scientific">Hyalomma asiaticum</name>
    <name type="common">Tick</name>
    <dbReference type="NCBI Taxonomy" id="266040"/>
    <lineage>
        <taxon>Eukaryota</taxon>
        <taxon>Metazoa</taxon>
        <taxon>Ecdysozoa</taxon>
        <taxon>Arthropoda</taxon>
        <taxon>Chelicerata</taxon>
        <taxon>Arachnida</taxon>
        <taxon>Acari</taxon>
        <taxon>Parasitiformes</taxon>
        <taxon>Ixodida</taxon>
        <taxon>Ixodoidea</taxon>
        <taxon>Ixodidae</taxon>
        <taxon>Hyalomminae</taxon>
        <taxon>Hyalomma</taxon>
    </lineage>
</organism>